<dbReference type="GO" id="GO:0003677">
    <property type="term" value="F:DNA binding"/>
    <property type="evidence" value="ECO:0007669"/>
    <property type="project" value="UniProtKB-UniRule"/>
</dbReference>
<dbReference type="InterPro" id="IPR027417">
    <property type="entry name" value="P-loop_NTPase"/>
</dbReference>
<keyword evidence="13 18" id="KW-0234">DNA repair</keyword>
<dbReference type="CDD" id="cd03271">
    <property type="entry name" value="ABC_UvrA_II"/>
    <property type="match status" value="1"/>
</dbReference>
<sequence>MADRLIVRGAREHNLKDVSLDLPRDSLIVFTGLSGSGKSSLAFDTIFAEGQRRYVESLSAYARQFLGQMDKPDVDFIEGLSPAVSIDQKSTSRNPRSTVGTITEVYDYLRLLWARIGKPHCPQCGRAIARQSPEQIVDRVMELEEGTRFQVLAPVVRGRKGEYTELFGQLQAKGYARARVDGVVVRLDEPPQLKKYEKHDIEVIVDRLAVKESARSRLTGSVETALQLSGGTITLEFVDLPEDDPNRERFYSEHLYCPYDDLSFEEMEPRSFSFNSPFGACPECTGLGTRMEVDPELVVPDPEATLGDGALTPWAGGHTSDYFERLVEALGKAMGFNLDTPWERLSRQAQKALLHGHDEQVHVRYSNRYGRQRSYYTTFEGVIPWVQRRHAESESDGMREKFEGYMREIPCPACKGARLKPVSLAVTVDGRSIAEVSSMSIGECATFLAGLKLSDRDMQIAERVVKEINARMGFLLDVGLDYLTMDRAAGTLAGGEAQRIRLATQIGSGLVGVLYVLDEPSIGLHQRDNQRLLETLIRLRDMGNTLIVVEHDEDTIAAADWVVDIGPGAGEHGGQVVVSGPVPELLACEESMTGAYLSGRKTIAIPAERRRRDRKRQLTVKGAREHNLKGVDVEFPLGVFTAVTGVSGSGKSTLVNDILYNALAKELNGARTVPGRHSRVNGMDLVDKVVHVDQSPIGRTPRSNPATYTGVFDKVRDLFAQTTEAKVRGYAKGRFSFNVKGGRCEACSGDGTIKIEMNFLPDVYVPCEVCHGARYNRETLEVHYKGKTISEVLDMPIEEALDFFDAIPSIKRYLKTLNDVGLGYVRLGQPATTLSGGEAQRVKLASELQRRSTGRTVYVLDEPTTGLHFEDIRRLLGVLGKLVDGGNTVIVIEHNLDVIKTADWIIDMGPEGGSKGGTVVATGTPEEVALVEASHTGRFLRKILGS</sequence>
<name>A0A8J3WMG8_9ACTN</name>
<evidence type="ECO:0000256" key="13">
    <source>
        <dbReference type="ARBA" id="ARBA00023204"/>
    </source>
</evidence>
<dbReference type="GO" id="GO:0009432">
    <property type="term" value="P:SOS response"/>
    <property type="evidence" value="ECO:0007669"/>
    <property type="project" value="UniProtKB-UniRule"/>
</dbReference>
<evidence type="ECO:0000256" key="1">
    <source>
        <dbReference type="ARBA" id="ARBA00004496"/>
    </source>
</evidence>
<dbReference type="Gene3D" id="3.30.1490.20">
    <property type="entry name" value="ATP-grasp fold, A domain"/>
    <property type="match status" value="1"/>
</dbReference>
<evidence type="ECO:0000256" key="6">
    <source>
        <dbReference type="ARBA" id="ARBA00022763"/>
    </source>
</evidence>
<comment type="caution">
    <text evidence="18">Lacks conserved residue(s) required for the propagation of feature annotation.</text>
</comment>
<dbReference type="FunFam" id="1.20.1580.10:FF:000001">
    <property type="entry name" value="UvrABC system protein A"/>
    <property type="match status" value="2"/>
</dbReference>
<dbReference type="PROSITE" id="PS50893">
    <property type="entry name" value="ABC_TRANSPORTER_2"/>
    <property type="match status" value="1"/>
</dbReference>
<keyword evidence="7 18" id="KW-0228">DNA excision</keyword>
<evidence type="ECO:0000256" key="9">
    <source>
        <dbReference type="ARBA" id="ARBA00022833"/>
    </source>
</evidence>
<dbReference type="InterPro" id="IPR013815">
    <property type="entry name" value="ATP_grasp_subdomain_1"/>
</dbReference>
<feature type="binding site" evidence="18">
    <location>
        <begin position="645"/>
        <end position="652"/>
    </location>
    <ligand>
        <name>ATP</name>
        <dbReference type="ChEBI" id="CHEBI:30616"/>
    </ligand>
</feature>
<dbReference type="GO" id="GO:0009380">
    <property type="term" value="C:excinuclease repair complex"/>
    <property type="evidence" value="ECO:0007669"/>
    <property type="project" value="InterPro"/>
</dbReference>
<dbReference type="NCBIfam" id="NF001503">
    <property type="entry name" value="PRK00349.1"/>
    <property type="match status" value="1"/>
</dbReference>
<keyword evidence="6 18" id="KW-0227">DNA damage</keyword>
<feature type="domain" description="ABC transporter" evidence="19">
    <location>
        <begin position="613"/>
        <end position="941"/>
    </location>
</feature>
<evidence type="ECO:0000256" key="4">
    <source>
        <dbReference type="ARBA" id="ARBA00022737"/>
    </source>
</evidence>
<reference evidence="20 21" key="1">
    <citation type="submission" date="2021-01" db="EMBL/GenBank/DDBJ databases">
        <title>Whole genome shotgun sequence of Planobispora siamensis NBRC 107568.</title>
        <authorList>
            <person name="Komaki H."/>
            <person name="Tamura T."/>
        </authorList>
    </citation>
    <scope>NUCLEOTIDE SEQUENCE [LARGE SCALE GENOMIC DNA]</scope>
    <source>
        <strain evidence="20 21">NBRC 107568</strain>
    </source>
</reference>
<keyword evidence="8 18" id="KW-0863">Zinc-finger</keyword>
<dbReference type="GO" id="GO:0005737">
    <property type="term" value="C:cytoplasm"/>
    <property type="evidence" value="ECO:0007669"/>
    <property type="project" value="UniProtKB-SubCell"/>
</dbReference>
<evidence type="ECO:0000256" key="18">
    <source>
        <dbReference type="HAMAP-Rule" id="MF_00205"/>
    </source>
</evidence>
<dbReference type="InterPro" id="IPR041552">
    <property type="entry name" value="UvrA_DNA-bd"/>
</dbReference>
<dbReference type="Pfam" id="PF17760">
    <property type="entry name" value="UvrA_inter"/>
    <property type="match status" value="1"/>
</dbReference>
<keyword evidence="5 18" id="KW-0547">Nucleotide-binding</keyword>
<evidence type="ECO:0000256" key="16">
    <source>
        <dbReference type="ARBA" id="ARBA00039316"/>
    </source>
</evidence>
<keyword evidence="21" id="KW-1185">Reference proteome</keyword>
<dbReference type="SMART" id="SM00382">
    <property type="entry name" value="AAA"/>
    <property type="match status" value="2"/>
</dbReference>
<keyword evidence="4 18" id="KW-0677">Repeat</keyword>
<protein>
    <recommendedName>
        <fullName evidence="16 18">UvrABC system protein A</fullName>
        <shortName evidence="18">UvrA protein</shortName>
    </recommendedName>
    <alternativeName>
        <fullName evidence="17 18">Excinuclease ABC subunit A</fullName>
    </alternativeName>
</protein>
<dbReference type="PROSITE" id="PS00211">
    <property type="entry name" value="ABC_TRANSPORTER_1"/>
    <property type="match status" value="2"/>
</dbReference>
<dbReference type="Pfam" id="PF17755">
    <property type="entry name" value="UvrA_DNA-bind"/>
    <property type="match status" value="1"/>
</dbReference>
<dbReference type="FunFam" id="3.40.50.300:FF:000028">
    <property type="entry name" value="UvrABC system protein A"/>
    <property type="match status" value="1"/>
</dbReference>
<dbReference type="InterPro" id="IPR003439">
    <property type="entry name" value="ABC_transporter-like_ATP-bd"/>
</dbReference>
<dbReference type="FunFam" id="1.20.1580.10:FF:000002">
    <property type="entry name" value="UvrABC system protein A"/>
    <property type="match status" value="1"/>
</dbReference>
<comment type="similarity">
    <text evidence="15 18">Belongs to the ABC transporter superfamily. UvrA family.</text>
</comment>
<dbReference type="NCBIfam" id="TIGR00630">
    <property type="entry name" value="uvra"/>
    <property type="match status" value="1"/>
</dbReference>
<dbReference type="GO" id="GO:0009381">
    <property type="term" value="F:excinuclease ABC activity"/>
    <property type="evidence" value="ECO:0007669"/>
    <property type="project" value="UniProtKB-UniRule"/>
</dbReference>
<comment type="subunit">
    <text evidence="18">Forms a heterotetramer with UvrB during the search for lesions.</text>
</comment>
<evidence type="ECO:0000256" key="11">
    <source>
        <dbReference type="ARBA" id="ARBA00022881"/>
    </source>
</evidence>
<evidence type="ECO:0000256" key="7">
    <source>
        <dbReference type="ARBA" id="ARBA00022769"/>
    </source>
</evidence>
<evidence type="ECO:0000256" key="14">
    <source>
        <dbReference type="ARBA" id="ARBA00023236"/>
    </source>
</evidence>
<comment type="subcellular location">
    <subcellularLocation>
        <location evidence="1 18">Cytoplasm</location>
    </subcellularLocation>
</comment>
<evidence type="ECO:0000256" key="12">
    <source>
        <dbReference type="ARBA" id="ARBA00023125"/>
    </source>
</evidence>
<dbReference type="InterPro" id="IPR041102">
    <property type="entry name" value="UvrA_inter"/>
</dbReference>
<dbReference type="SUPFAM" id="SSF52540">
    <property type="entry name" value="P-loop containing nucleoside triphosphate hydrolases"/>
    <property type="match status" value="2"/>
</dbReference>
<dbReference type="Gene3D" id="1.10.8.280">
    <property type="entry name" value="ABC transporter ATPase domain-like"/>
    <property type="match status" value="1"/>
</dbReference>
<dbReference type="GO" id="GO:0008270">
    <property type="term" value="F:zinc ion binding"/>
    <property type="evidence" value="ECO:0007669"/>
    <property type="project" value="UniProtKB-UniRule"/>
</dbReference>
<dbReference type="RefSeq" id="WP_204066754.1">
    <property type="nucleotide sequence ID" value="NZ_BOOJ01000045.1"/>
</dbReference>
<dbReference type="GO" id="GO:0016887">
    <property type="term" value="F:ATP hydrolysis activity"/>
    <property type="evidence" value="ECO:0007669"/>
    <property type="project" value="InterPro"/>
</dbReference>
<dbReference type="PANTHER" id="PTHR43152:SF3">
    <property type="entry name" value="UVRABC SYSTEM PROTEIN A"/>
    <property type="match status" value="1"/>
</dbReference>
<dbReference type="AlphaFoldDB" id="A0A8J3WMG8"/>
<evidence type="ECO:0000256" key="10">
    <source>
        <dbReference type="ARBA" id="ARBA00022840"/>
    </source>
</evidence>
<keyword evidence="14 18" id="KW-0742">SOS response</keyword>
<dbReference type="HAMAP" id="MF_00205">
    <property type="entry name" value="UvrA"/>
    <property type="match status" value="1"/>
</dbReference>
<evidence type="ECO:0000256" key="15">
    <source>
        <dbReference type="ARBA" id="ARBA00038000"/>
    </source>
</evidence>
<evidence type="ECO:0000313" key="21">
    <source>
        <dbReference type="Proteomes" id="UP000619788"/>
    </source>
</evidence>
<keyword evidence="10 18" id="KW-0067">ATP-binding</keyword>
<organism evidence="20 21">
    <name type="scientific">Planobispora siamensis</name>
    <dbReference type="NCBI Taxonomy" id="936338"/>
    <lineage>
        <taxon>Bacteria</taxon>
        <taxon>Bacillati</taxon>
        <taxon>Actinomycetota</taxon>
        <taxon>Actinomycetes</taxon>
        <taxon>Streptosporangiales</taxon>
        <taxon>Streptosporangiaceae</taxon>
        <taxon>Planobispora</taxon>
    </lineage>
</organism>
<proteinExistence type="inferred from homology"/>
<evidence type="ECO:0000256" key="3">
    <source>
        <dbReference type="ARBA" id="ARBA00022723"/>
    </source>
</evidence>
<keyword evidence="3 18" id="KW-0479">Metal-binding</keyword>
<keyword evidence="12 18" id="KW-0238">DNA-binding</keyword>
<dbReference type="Gene3D" id="3.40.50.300">
    <property type="entry name" value="P-loop containing nucleotide triphosphate hydrolases"/>
    <property type="match status" value="2"/>
</dbReference>
<evidence type="ECO:0000313" key="20">
    <source>
        <dbReference type="EMBL" id="GIH94625.1"/>
    </source>
</evidence>
<dbReference type="EMBL" id="BOOJ01000045">
    <property type="protein sequence ID" value="GIH94625.1"/>
    <property type="molecule type" value="Genomic_DNA"/>
</dbReference>
<dbReference type="Proteomes" id="UP000619788">
    <property type="component" value="Unassembled WGS sequence"/>
</dbReference>
<dbReference type="Gene3D" id="1.20.1580.10">
    <property type="entry name" value="ABC transporter ATPase like domain"/>
    <property type="match status" value="2"/>
</dbReference>
<feature type="binding site" evidence="18">
    <location>
        <begin position="32"/>
        <end position="39"/>
    </location>
    <ligand>
        <name>ATP</name>
        <dbReference type="ChEBI" id="CHEBI:30616"/>
    </ligand>
</feature>
<comment type="caution">
    <text evidence="20">The sequence shown here is derived from an EMBL/GenBank/DDBJ whole genome shotgun (WGS) entry which is preliminary data.</text>
</comment>
<keyword evidence="2 18" id="KW-0963">Cytoplasm</keyword>
<keyword evidence="9 18" id="KW-0862">Zinc</keyword>
<accession>A0A8J3WMG8</accession>
<dbReference type="InterPro" id="IPR017871">
    <property type="entry name" value="ABC_transporter-like_CS"/>
</dbReference>
<evidence type="ECO:0000259" key="19">
    <source>
        <dbReference type="PROSITE" id="PS50893"/>
    </source>
</evidence>
<dbReference type="InterPro" id="IPR004602">
    <property type="entry name" value="UvrA"/>
</dbReference>
<evidence type="ECO:0000256" key="5">
    <source>
        <dbReference type="ARBA" id="ARBA00022741"/>
    </source>
</evidence>
<comment type="function">
    <text evidence="18">The UvrABC repair system catalyzes the recognition and processing of DNA lesions. UvrA is an ATPase and a DNA-binding protein. A damage recognition complex composed of 2 UvrA and 2 UvrB subunits scans DNA for abnormalities. When the presence of a lesion has been verified by UvrB, the UvrA molecules dissociate.</text>
</comment>
<dbReference type="GO" id="GO:0005524">
    <property type="term" value="F:ATP binding"/>
    <property type="evidence" value="ECO:0007669"/>
    <property type="project" value="UniProtKB-UniRule"/>
</dbReference>
<feature type="zinc finger region" description="C4-type" evidence="18">
    <location>
        <begin position="744"/>
        <end position="770"/>
    </location>
</feature>
<gene>
    <name evidence="20" type="primary">uvrA_2</name>
    <name evidence="18" type="synonym">uvrA</name>
    <name evidence="20" type="ORF">Psi01_52550</name>
</gene>
<evidence type="ECO:0000256" key="8">
    <source>
        <dbReference type="ARBA" id="ARBA00022771"/>
    </source>
</evidence>
<dbReference type="InterPro" id="IPR003593">
    <property type="entry name" value="AAA+_ATPase"/>
</dbReference>
<dbReference type="CDD" id="cd03270">
    <property type="entry name" value="ABC_UvrA_I"/>
    <property type="match status" value="1"/>
</dbReference>
<evidence type="ECO:0000256" key="17">
    <source>
        <dbReference type="ARBA" id="ARBA00042156"/>
    </source>
</evidence>
<evidence type="ECO:0000256" key="2">
    <source>
        <dbReference type="ARBA" id="ARBA00022490"/>
    </source>
</evidence>
<dbReference type="PANTHER" id="PTHR43152">
    <property type="entry name" value="UVRABC SYSTEM PROTEIN A"/>
    <property type="match status" value="1"/>
</dbReference>
<keyword evidence="11 18" id="KW-0267">Excision nuclease</keyword>
<dbReference type="GO" id="GO:0006289">
    <property type="term" value="P:nucleotide-excision repair"/>
    <property type="evidence" value="ECO:0007669"/>
    <property type="project" value="UniProtKB-UniRule"/>
</dbReference>